<comment type="caution">
    <text evidence="2">The sequence shown here is derived from an EMBL/GenBank/DDBJ whole genome shotgun (WGS) entry which is preliminary data.</text>
</comment>
<accession>A0A7K3PCN1</accession>
<evidence type="ECO:0000259" key="1">
    <source>
        <dbReference type="Pfam" id="PF03466"/>
    </source>
</evidence>
<gene>
    <name evidence="2" type="ORF">G3I32_02480</name>
</gene>
<evidence type="ECO:0000313" key="2">
    <source>
        <dbReference type="EMBL" id="NEB07758.1"/>
    </source>
</evidence>
<feature type="non-terminal residue" evidence="2">
    <location>
        <position position="1"/>
    </location>
</feature>
<reference evidence="2 3" key="1">
    <citation type="submission" date="2020-01" db="EMBL/GenBank/DDBJ databases">
        <title>Insect and environment-associated Actinomycetes.</title>
        <authorList>
            <person name="Currrie C."/>
            <person name="Chevrette M."/>
            <person name="Carlson C."/>
            <person name="Stubbendieck R."/>
            <person name="Wendt-Pienkowski E."/>
        </authorList>
    </citation>
    <scope>NUCLEOTIDE SEQUENCE [LARGE SCALE GENOMIC DNA]</scope>
    <source>
        <strain evidence="2 3">SID14163</strain>
    </source>
</reference>
<name>A0A7K3PCN1_9ACTN</name>
<protein>
    <submittedName>
        <fullName evidence="2">LysR family transcriptional regulator</fullName>
    </submittedName>
</protein>
<dbReference type="RefSeq" id="WP_239080818.1">
    <property type="nucleotide sequence ID" value="NZ_JAAGMA010000060.1"/>
</dbReference>
<proteinExistence type="predicted"/>
<feature type="domain" description="LysR substrate-binding" evidence="1">
    <location>
        <begin position="1"/>
        <end position="57"/>
    </location>
</feature>
<sequence>AGMGVALVPRMAAVPRDGVVMRELREDRPVRHVVAAVRRGAEEGTAVGRVLDALRTSAAPRPGGPQARPSAG</sequence>
<dbReference type="Gene3D" id="3.40.190.10">
    <property type="entry name" value="Periplasmic binding protein-like II"/>
    <property type="match status" value="2"/>
</dbReference>
<dbReference type="SUPFAM" id="SSF53850">
    <property type="entry name" value="Periplasmic binding protein-like II"/>
    <property type="match status" value="1"/>
</dbReference>
<dbReference type="InterPro" id="IPR005119">
    <property type="entry name" value="LysR_subst-bd"/>
</dbReference>
<dbReference type="EMBL" id="JAAGMA010000060">
    <property type="protein sequence ID" value="NEB07758.1"/>
    <property type="molecule type" value="Genomic_DNA"/>
</dbReference>
<dbReference type="Proteomes" id="UP000470446">
    <property type="component" value="Unassembled WGS sequence"/>
</dbReference>
<evidence type="ECO:0000313" key="3">
    <source>
        <dbReference type="Proteomes" id="UP000470446"/>
    </source>
</evidence>
<organism evidence="2 3">
    <name type="scientific">Streptomyces coelicoflavus</name>
    <dbReference type="NCBI Taxonomy" id="285562"/>
    <lineage>
        <taxon>Bacteria</taxon>
        <taxon>Bacillati</taxon>
        <taxon>Actinomycetota</taxon>
        <taxon>Actinomycetes</taxon>
        <taxon>Kitasatosporales</taxon>
        <taxon>Streptomycetaceae</taxon>
        <taxon>Streptomyces</taxon>
    </lineage>
</organism>
<dbReference type="AlphaFoldDB" id="A0A7K3PCN1"/>
<dbReference type="Pfam" id="PF03466">
    <property type="entry name" value="LysR_substrate"/>
    <property type="match status" value="1"/>
</dbReference>